<evidence type="ECO:0000313" key="1">
    <source>
        <dbReference type="EMBL" id="ADY27535.1"/>
    </source>
</evidence>
<dbReference type="Proteomes" id="UP000007718">
    <property type="component" value="Plasmid pDEIPR02"/>
</dbReference>
<dbReference type="RefSeq" id="WP_013615889.1">
    <property type="nucleotide sequence ID" value="NC_015162.1"/>
</dbReference>
<dbReference type="OrthoDB" id="66769at2"/>
<dbReference type="EMBL" id="CP002538">
    <property type="protein sequence ID" value="ADY27535.1"/>
    <property type="molecule type" value="Genomic_DNA"/>
</dbReference>
<dbReference type="AlphaFoldDB" id="F0RQH6"/>
<organism evidence="1 2">
    <name type="scientific">Deinococcus proteolyticus (strain ATCC 35074 / DSM 20540 / JCM 6276 / NBRC 101906 / NCIMB 13154 / VKM Ac-1939 / CCM 2703 / MRP)</name>
    <dbReference type="NCBI Taxonomy" id="693977"/>
    <lineage>
        <taxon>Bacteria</taxon>
        <taxon>Thermotogati</taxon>
        <taxon>Deinococcota</taxon>
        <taxon>Deinococci</taxon>
        <taxon>Deinococcales</taxon>
        <taxon>Deinococcaceae</taxon>
        <taxon>Deinococcus</taxon>
    </lineage>
</organism>
<reference evidence="2" key="1">
    <citation type="submission" date="2011-02" db="EMBL/GenBank/DDBJ databases">
        <title>The complete sequence of plasmid2 of Deinococcus proteolyticus DSM 20540.</title>
        <authorList>
            <consortium name="US DOE Joint Genome Institute (JGI-PGF)"/>
            <person name="Lucas S."/>
            <person name="Copeland A."/>
            <person name="Lapidus A."/>
            <person name="Bruce D."/>
            <person name="Goodwin L."/>
            <person name="Pitluck S."/>
            <person name="Kyrpides N."/>
            <person name="Mavromatis K."/>
            <person name="Pagani I."/>
            <person name="Ivanova N."/>
            <person name="Ovchinnikova G."/>
            <person name="Zeytun A."/>
            <person name="Detter J.C."/>
            <person name="Han C."/>
            <person name="Land M."/>
            <person name="Hauser L."/>
            <person name="Markowitz V."/>
            <person name="Cheng J.-F."/>
            <person name="Hugenholtz P."/>
            <person name="Woyke T."/>
            <person name="Wu D."/>
            <person name="Pukall R."/>
            <person name="Steenblock K."/>
            <person name="Brambilla E."/>
            <person name="Klenk H.-P."/>
            <person name="Eisen J.A."/>
        </authorList>
    </citation>
    <scope>NUCLEOTIDE SEQUENCE [LARGE SCALE GENOMIC DNA]</scope>
    <source>
        <strain evidence="2">ATCC 35074 / DSM 20540 / JCM 6276 / NBRC 101906 / NCIMB 13154 / VKM Ac-1939 / CCM 2703 / MRP</strain>
        <plasmid evidence="2">Plasmid pDEIPR02</plasmid>
    </source>
</reference>
<name>F0RQH6_DEIPM</name>
<dbReference type="KEGG" id="dpt:Deipr_2411"/>
<keyword evidence="2" id="KW-1185">Reference proteome</keyword>
<geneLocation type="plasmid" evidence="1 2">
    <name>pDEIPR02</name>
</geneLocation>
<keyword evidence="1" id="KW-0614">Plasmid</keyword>
<protein>
    <submittedName>
        <fullName evidence="1">Uncharacterized protein</fullName>
    </submittedName>
</protein>
<dbReference type="HOGENOM" id="CLU_1425876_0_0_0"/>
<proteinExistence type="predicted"/>
<gene>
    <name evidence="1" type="ordered locus">Deipr_2411</name>
</gene>
<accession>F0RQH6</accession>
<reference evidence="1 2" key="2">
    <citation type="journal article" date="2012" name="Stand. Genomic Sci.">
        <title>Complete genome sequence of the orange-red pigmented, radioresistant Deinococcus proteolyticus type strain (MRP(T)).</title>
        <authorList>
            <person name="Copeland A."/>
            <person name="Zeytun A."/>
            <person name="Yassawong M."/>
            <person name="Nolan M."/>
            <person name="Lucas S."/>
            <person name="Hammon N."/>
            <person name="Deshpande S."/>
            <person name="Cheng J.F."/>
            <person name="Han C."/>
            <person name="Tapia R."/>
            <person name="Goodwin L.A."/>
            <person name="Pitluck S."/>
            <person name="Mavromatis K."/>
            <person name="Liolios K."/>
            <person name="Pagani I."/>
            <person name="Ivanova N."/>
            <person name="Mikhailova N."/>
            <person name="Pati A."/>
            <person name="Chen A."/>
            <person name="Palaniappan K."/>
            <person name="Land M."/>
            <person name="Hauser L."/>
            <person name="Jeffries C.D."/>
            <person name="Brambilla E.M."/>
            <person name="Rohde M."/>
            <person name="Sikorski J."/>
            <person name="Pukall R."/>
            <person name="Goker M."/>
            <person name="Detter J.C."/>
            <person name="Woyke T."/>
            <person name="Bristow J."/>
            <person name="Eisen J.A."/>
            <person name="Markowitz V."/>
            <person name="Hugenholtz P."/>
            <person name="Kyrpides N.C."/>
            <person name="Klenk H.P."/>
            <person name="Lapidus A."/>
        </authorList>
    </citation>
    <scope>NUCLEOTIDE SEQUENCE [LARGE SCALE GENOMIC DNA]</scope>
    <source>
        <strain evidence="2">ATCC 35074 / DSM 20540 / JCM 6276 / NBRC 101906 / NCIMB 13154 / VKM Ac-1939 / CCM 2703 / MRP</strain>
        <plasmid evidence="2">Plasmid pDEIPR02</plasmid>
    </source>
</reference>
<sequence>MIQTHEEYVALKQTQTPDPATLEAIAEYEAGLPDLAAVPGDPGSFLEWYTGRKADYASQKVRLKAQYEAMLRDIERQEEGLDYHFADRAERELRAQLTGRSRSVKFLTGTIGLRKKPGSVNGADVPLELWPEEAQSAIVTKVDSTLLKKVVKVVGEKAYLAETGEPLELPGLRVTPEGEALYVKTGKEEA</sequence>
<dbReference type="SUPFAM" id="SSF161266">
    <property type="entry name" value="Gam-like"/>
    <property type="match status" value="1"/>
</dbReference>
<evidence type="ECO:0000313" key="2">
    <source>
        <dbReference type="Proteomes" id="UP000007718"/>
    </source>
</evidence>